<name>A0ABR8XLV3_9BACL</name>
<evidence type="ECO:0000313" key="1">
    <source>
        <dbReference type="EMBL" id="MBD8032908.1"/>
    </source>
</evidence>
<accession>A0ABR8XLV3</accession>
<gene>
    <name evidence="1" type="ORF">H9632_07490</name>
</gene>
<reference evidence="1 2" key="1">
    <citation type="submission" date="2020-08" db="EMBL/GenBank/DDBJ databases">
        <title>A Genomic Blueprint of the Chicken Gut Microbiome.</title>
        <authorList>
            <person name="Gilroy R."/>
            <person name="Ravi A."/>
            <person name="Getino M."/>
            <person name="Pursley I."/>
            <person name="Horton D.L."/>
            <person name="Alikhan N.-F."/>
            <person name="Baker D."/>
            <person name="Gharbi K."/>
            <person name="Hall N."/>
            <person name="Watson M."/>
            <person name="Adriaenssens E.M."/>
            <person name="Foster-Nyarko E."/>
            <person name="Jarju S."/>
            <person name="Secka A."/>
            <person name="Antonio M."/>
            <person name="Oren A."/>
            <person name="Chaudhuri R."/>
            <person name="La Ragione R.M."/>
            <person name="Hildebrand F."/>
            <person name="Pallen M.J."/>
        </authorList>
    </citation>
    <scope>NUCLEOTIDE SEQUENCE [LARGE SCALE GENOMIC DNA]</scope>
    <source>
        <strain evidence="1 2">Sa1YVA6</strain>
    </source>
</reference>
<keyword evidence="2" id="KW-1185">Reference proteome</keyword>
<sequence>MEFKQVGFLKRVANAFTDKENLKTPILIKESTESVQIIDQYKKELEYTKDVKAHKSLNEKIKLIELGLKGENSVLFELQNSFLPLHILHDIRVAHNDLKAQNNKSLKISSLAFFANFARMSSLGI</sequence>
<protein>
    <submittedName>
        <fullName evidence="1">Uncharacterized protein</fullName>
    </submittedName>
</protein>
<proteinExistence type="predicted"/>
<comment type="caution">
    <text evidence="1">The sequence shown here is derived from an EMBL/GenBank/DDBJ whole genome shotgun (WGS) entry which is preliminary data.</text>
</comment>
<dbReference type="Proteomes" id="UP000600565">
    <property type="component" value="Unassembled WGS sequence"/>
</dbReference>
<evidence type="ECO:0000313" key="2">
    <source>
        <dbReference type="Proteomes" id="UP000600565"/>
    </source>
</evidence>
<dbReference type="RefSeq" id="WP_191703489.1">
    <property type="nucleotide sequence ID" value="NZ_JACSPW010000005.1"/>
</dbReference>
<dbReference type="EMBL" id="JACSPW010000005">
    <property type="protein sequence ID" value="MBD8032908.1"/>
    <property type="molecule type" value="Genomic_DNA"/>
</dbReference>
<organism evidence="1 2">
    <name type="scientific">Solibacillus merdavium</name>
    <dbReference type="NCBI Taxonomy" id="2762218"/>
    <lineage>
        <taxon>Bacteria</taxon>
        <taxon>Bacillati</taxon>
        <taxon>Bacillota</taxon>
        <taxon>Bacilli</taxon>
        <taxon>Bacillales</taxon>
        <taxon>Caryophanaceae</taxon>
        <taxon>Solibacillus</taxon>
    </lineage>
</organism>